<evidence type="ECO:0000313" key="2">
    <source>
        <dbReference type="Proteomes" id="UP000287439"/>
    </source>
</evidence>
<keyword evidence="1" id="KW-0378">Hydrolase</keyword>
<dbReference type="InterPro" id="IPR032466">
    <property type="entry name" value="Metal_Hydrolase"/>
</dbReference>
<sequence length="44" mass="5126">PHRGKRNRPLYLRHTLEAMAQARKLTFEEAEALTDGNAAKLFRF</sequence>
<dbReference type="GO" id="GO:0016788">
    <property type="term" value="F:hydrolase activity, acting on ester bonds"/>
    <property type="evidence" value="ECO:0007669"/>
    <property type="project" value="InterPro"/>
</dbReference>
<dbReference type="Gene3D" id="3.20.20.140">
    <property type="entry name" value="Metal-dependent hydrolases"/>
    <property type="match status" value="1"/>
</dbReference>
<dbReference type="RefSeq" id="WP_172958207.1">
    <property type="nucleotide sequence ID" value="NZ_PELV01000376.1"/>
</dbReference>
<reference evidence="1 2" key="1">
    <citation type="journal article" date="2019" name="Extremophiles">
        <title>Biogeography of thermophiles and predominance of Thermus scotoductus in domestic water heaters.</title>
        <authorList>
            <person name="Wilpiszeski R.L."/>
            <person name="Zhang Z."/>
            <person name="House C.H."/>
        </authorList>
    </citation>
    <scope>NUCLEOTIDE SEQUENCE [LARGE SCALE GENOMIC DNA]</scope>
    <source>
        <strain evidence="1 2">28_S28</strain>
    </source>
</reference>
<feature type="non-terminal residue" evidence="1">
    <location>
        <position position="1"/>
    </location>
</feature>
<protein>
    <submittedName>
        <fullName evidence="1">Hydrolase TatD</fullName>
    </submittedName>
</protein>
<dbReference type="AlphaFoldDB" id="A0A430RJS8"/>
<dbReference type="Proteomes" id="UP000287439">
    <property type="component" value="Unassembled WGS sequence"/>
</dbReference>
<organism evidence="1 2">
    <name type="scientific">Thermus scotoductus</name>
    <dbReference type="NCBI Taxonomy" id="37636"/>
    <lineage>
        <taxon>Bacteria</taxon>
        <taxon>Thermotogati</taxon>
        <taxon>Deinococcota</taxon>
        <taxon>Deinococci</taxon>
        <taxon>Thermales</taxon>
        <taxon>Thermaceae</taxon>
        <taxon>Thermus</taxon>
    </lineage>
</organism>
<dbReference type="Pfam" id="PF01026">
    <property type="entry name" value="TatD_DNase"/>
    <property type="match status" value="1"/>
</dbReference>
<evidence type="ECO:0000313" key="1">
    <source>
        <dbReference type="EMBL" id="RTH15620.1"/>
    </source>
</evidence>
<dbReference type="SUPFAM" id="SSF51556">
    <property type="entry name" value="Metallo-dependent hydrolases"/>
    <property type="match status" value="1"/>
</dbReference>
<dbReference type="InterPro" id="IPR001130">
    <property type="entry name" value="TatD-like"/>
</dbReference>
<accession>A0A430RJS8</accession>
<name>A0A430RJS8_THESC</name>
<gene>
    <name evidence="1" type="ORF">CSW41_10070</name>
</gene>
<dbReference type="EMBL" id="PELV01000376">
    <property type="protein sequence ID" value="RTH15620.1"/>
    <property type="molecule type" value="Genomic_DNA"/>
</dbReference>
<proteinExistence type="predicted"/>
<comment type="caution">
    <text evidence="1">The sequence shown here is derived from an EMBL/GenBank/DDBJ whole genome shotgun (WGS) entry which is preliminary data.</text>
</comment>